<protein>
    <submittedName>
        <fullName evidence="6">Transcriptional regulator</fullName>
    </submittedName>
</protein>
<gene>
    <name evidence="6" type="ORF">S2091_4045</name>
</gene>
<accession>A0A2S9GU73</accession>
<sequence>MNKSKKLNIKVSLEALTVLDAIDHHGSFSAAAEILHRVPSTLTYTVQKLEQQLGIVIFDRTGHRSQLTASGKLLLREGRYLLDAAHRLEQRVCQQADGWENELRITLGGITPIEPLIPLIAEFDQLKSGTTLIFKREIFKGIWDALVNDRADLVVGAYVRHAPEECFLREIGSVEMVLVAAPHHPLAQEKTPLSNEQIRQHRAIAVADTSRSSTAYSAAGVLTGQDVLFVHSNSAKMKLIQANLGIGFLPRSYVQEHLDDGQLIELATQQAPLRSPSCFAWRNPKPGKALQWFINRLEQAVAENHLKR</sequence>
<evidence type="ECO:0000313" key="7">
    <source>
        <dbReference type="Proteomes" id="UP000237839"/>
    </source>
</evidence>
<dbReference type="RefSeq" id="WP_105533782.1">
    <property type="nucleotide sequence ID" value="NZ_PUGF01000026.1"/>
</dbReference>
<reference evidence="6 7" key="1">
    <citation type="submission" date="2018-02" db="EMBL/GenBank/DDBJ databases">
        <title>Solimicrobium silvestre gen. nov., sp. nov., isolated from alpine forest soil.</title>
        <authorList>
            <person name="Margesin R."/>
            <person name="Albuquerque L."/>
            <person name="Zhang D.-C."/>
            <person name="Froufe H.J.C."/>
            <person name="Severino R."/>
            <person name="Roxo I."/>
            <person name="Egas C."/>
            <person name="Da Costa M.S."/>
        </authorList>
    </citation>
    <scope>NUCLEOTIDE SEQUENCE [LARGE SCALE GENOMIC DNA]</scope>
    <source>
        <strain evidence="6 7">S20-91</strain>
    </source>
</reference>
<organism evidence="6 7">
    <name type="scientific">Solimicrobium silvestre</name>
    <dbReference type="NCBI Taxonomy" id="2099400"/>
    <lineage>
        <taxon>Bacteria</taxon>
        <taxon>Pseudomonadati</taxon>
        <taxon>Pseudomonadota</taxon>
        <taxon>Betaproteobacteria</taxon>
        <taxon>Burkholderiales</taxon>
        <taxon>Oxalobacteraceae</taxon>
        <taxon>Solimicrobium</taxon>
    </lineage>
</organism>
<dbReference type="Pfam" id="PF03466">
    <property type="entry name" value="LysR_substrate"/>
    <property type="match status" value="1"/>
</dbReference>
<dbReference type="GO" id="GO:0000976">
    <property type="term" value="F:transcription cis-regulatory region binding"/>
    <property type="evidence" value="ECO:0007669"/>
    <property type="project" value="TreeGrafter"/>
</dbReference>
<dbReference type="SUPFAM" id="SSF53850">
    <property type="entry name" value="Periplasmic binding protein-like II"/>
    <property type="match status" value="1"/>
</dbReference>
<dbReference type="SUPFAM" id="SSF46785">
    <property type="entry name" value="Winged helix' DNA-binding domain"/>
    <property type="match status" value="1"/>
</dbReference>
<proteinExistence type="inferred from homology"/>
<evidence type="ECO:0000313" key="6">
    <source>
        <dbReference type="EMBL" id="PRC91260.1"/>
    </source>
</evidence>
<comment type="caution">
    <text evidence="6">The sequence shown here is derived from an EMBL/GenBank/DDBJ whole genome shotgun (WGS) entry which is preliminary data.</text>
</comment>
<dbReference type="InterPro" id="IPR036388">
    <property type="entry name" value="WH-like_DNA-bd_sf"/>
</dbReference>
<evidence type="ECO:0000256" key="4">
    <source>
        <dbReference type="ARBA" id="ARBA00023163"/>
    </source>
</evidence>
<dbReference type="Proteomes" id="UP000237839">
    <property type="component" value="Unassembled WGS sequence"/>
</dbReference>
<feature type="domain" description="HTH lysR-type" evidence="5">
    <location>
        <begin position="11"/>
        <end position="68"/>
    </location>
</feature>
<dbReference type="PROSITE" id="PS50931">
    <property type="entry name" value="HTH_LYSR"/>
    <property type="match status" value="1"/>
</dbReference>
<dbReference type="OrthoDB" id="5293066at2"/>
<keyword evidence="2" id="KW-0805">Transcription regulation</keyword>
<evidence type="ECO:0000259" key="5">
    <source>
        <dbReference type="PROSITE" id="PS50931"/>
    </source>
</evidence>
<dbReference type="EMBL" id="PUGF01000026">
    <property type="protein sequence ID" value="PRC91260.1"/>
    <property type="molecule type" value="Genomic_DNA"/>
</dbReference>
<comment type="similarity">
    <text evidence="1">Belongs to the LysR transcriptional regulatory family.</text>
</comment>
<evidence type="ECO:0000256" key="2">
    <source>
        <dbReference type="ARBA" id="ARBA00023015"/>
    </source>
</evidence>
<dbReference type="Pfam" id="PF00126">
    <property type="entry name" value="HTH_1"/>
    <property type="match status" value="1"/>
</dbReference>
<dbReference type="AlphaFoldDB" id="A0A2S9GU73"/>
<dbReference type="Gene3D" id="1.10.10.10">
    <property type="entry name" value="Winged helix-like DNA-binding domain superfamily/Winged helix DNA-binding domain"/>
    <property type="match status" value="1"/>
</dbReference>
<dbReference type="InterPro" id="IPR036390">
    <property type="entry name" value="WH_DNA-bd_sf"/>
</dbReference>
<evidence type="ECO:0000256" key="3">
    <source>
        <dbReference type="ARBA" id="ARBA00023125"/>
    </source>
</evidence>
<evidence type="ECO:0000256" key="1">
    <source>
        <dbReference type="ARBA" id="ARBA00009437"/>
    </source>
</evidence>
<dbReference type="InterPro" id="IPR005119">
    <property type="entry name" value="LysR_subst-bd"/>
</dbReference>
<dbReference type="GO" id="GO:0003700">
    <property type="term" value="F:DNA-binding transcription factor activity"/>
    <property type="evidence" value="ECO:0007669"/>
    <property type="project" value="InterPro"/>
</dbReference>
<keyword evidence="3" id="KW-0238">DNA-binding</keyword>
<dbReference type="PANTHER" id="PTHR30126">
    <property type="entry name" value="HTH-TYPE TRANSCRIPTIONAL REGULATOR"/>
    <property type="match status" value="1"/>
</dbReference>
<name>A0A2S9GU73_9BURK</name>
<dbReference type="InterPro" id="IPR000847">
    <property type="entry name" value="LysR_HTH_N"/>
</dbReference>
<keyword evidence="7" id="KW-1185">Reference proteome</keyword>
<dbReference type="Gene3D" id="3.40.190.290">
    <property type="match status" value="1"/>
</dbReference>
<dbReference type="PANTHER" id="PTHR30126:SF4">
    <property type="entry name" value="LYSR FAMILY TRANSCRIPTIONAL REGULATOR"/>
    <property type="match status" value="1"/>
</dbReference>
<keyword evidence="4" id="KW-0804">Transcription</keyword>